<comment type="function">
    <text evidence="3">Regulates mitochondrial small subunit maturation by controlling 15S rRNA 5'-end processing. Localizes to the 5' precursor of the 15S rRNA in a position that is subsequently occupied by mS47 in the mature yeast mtSSU. Uses structure and sequence-specific RNA recognition, binding to a single-stranded region of the precursor and specifically recognizing bases -6 to -1. The exchange of Ccm1 for mS47 is coupled to the irreversible removal of precursor rRNA that is accompanied by conformational changes of the mitoribosomal proteins uS5m and mS26. These conformational changes signal completion of 5'-end rRNA processing through protection of the mature 5'-end of the 15S rRNA and stabilization of mS47. The removal of the 5' precursor together with the dissociation of Ccm1 may be catalyzed by the 5'-3' exoribonuclease Pet127. Involved in the specific removal of group I introns in mitochondrial encoded transcripts.</text>
</comment>
<accession>A0ABR3Y320</accession>
<evidence type="ECO:0000313" key="7">
    <source>
        <dbReference type="Proteomes" id="UP001586593"/>
    </source>
</evidence>
<comment type="caution">
    <text evidence="6">The sequence shown here is derived from an EMBL/GenBank/DDBJ whole genome shotgun (WGS) entry which is preliminary data.</text>
</comment>
<dbReference type="Gene3D" id="1.25.40.10">
    <property type="entry name" value="Tetratricopeptide repeat domain"/>
    <property type="match status" value="1"/>
</dbReference>
<reference evidence="6 7" key="1">
    <citation type="journal article" date="2024" name="Commun. Biol.">
        <title>Comparative genomic analysis of thermophilic fungi reveals convergent evolutionary adaptations and gene losses.</title>
        <authorList>
            <person name="Steindorff A.S."/>
            <person name="Aguilar-Pontes M.V."/>
            <person name="Robinson A.J."/>
            <person name="Andreopoulos B."/>
            <person name="LaButti K."/>
            <person name="Kuo A."/>
            <person name="Mondo S."/>
            <person name="Riley R."/>
            <person name="Otillar R."/>
            <person name="Haridas S."/>
            <person name="Lipzen A."/>
            <person name="Grimwood J."/>
            <person name="Schmutz J."/>
            <person name="Clum A."/>
            <person name="Reid I.D."/>
            <person name="Moisan M.C."/>
            <person name="Butler G."/>
            <person name="Nguyen T.T.M."/>
            <person name="Dewar K."/>
            <person name="Conant G."/>
            <person name="Drula E."/>
            <person name="Henrissat B."/>
            <person name="Hansel C."/>
            <person name="Singer S."/>
            <person name="Hutchinson M.I."/>
            <person name="de Vries R.P."/>
            <person name="Natvig D.O."/>
            <person name="Powell A.J."/>
            <person name="Tsang A."/>
            <person name="Grigoriev I.V."/>
        </authorList>
    </citation>
    <scope>NUCLEOTIDE SEQUENCE [LARGE SCALE GENOMIC DNA]</scope>
    <source>
        <strain evidence="6 7">ATCC 24622</strain>
    </source>
</reference>
<evidence type="ECO:0000256" key="1">
    <source>
        <dbReference type="ARBA" id="ARBA00006192"/>
    </source>
</evidence>
<evidence type="ECO:0000256" key="2">
    <source>
        <dbReference type="ARBA" id="ARBA00022737"/>
    </source>
</evidence>
<evidence type="ECO:0000256" key="4">
    <source>
        <dbReference type="ARBA" id="ARBA00044511"/>
    </source>
</evidence>
<dbReference type="InterPro" id="IPR002885">
    <property type="entry name" value="PPR_rpt"/>
</dbReference>
<keyword evidence="2" id="KW-0677">Repeat</keyword>
<dbReference type="Proteomes" id="UP001586593">
    <property type="component" value="Unassembled WGS sequence"/>
</dbReference>
<comment type="similarity">
    <text evidence="1">Belongs to the CCM1 family.</text>
</comment>
<gene>
    <name evidence="6" type="ORF">VTK73DRAFT_1227</name>
</gene>
<dbReference type="PANTHER" id="PTHR47447">
    <property type="entry name" value="OS03G0856100 PROTEIN"/>
    <property type="match status" value="1"/>
</dbReference>
<sequence>MPPLKLSPLELGNRSRSYVCLSCLSSLNVSPNVRANGWFRMYGKSAKTRPAHSGASDESLTSITVEDKPEVRYFNEELRGQFRQLSDNEEYSKAISGLDEEVESTINELEKKLQDTARLFQLMERYGMKDKAYELKRQYGSRQAIQGSPPDIPEDSWPRSKGYHISRLNTYLKNAFEDISKGKITPKIVSSTWKYYSAARSVLSTSWDKVPKEVWELLWQILSCEKKWNLSRMAHVHVLAKDMNSAGMSLDASRQLLAIEAMFVSGWQKEAIDNWKKAASTLGSKSGLSKDYWELGVRMNCHFGDLERAERAVDALFELSKESDPRILIPLIRAYARTEATGEQAWQQYRRLRGALGKSMQIEDYDEVIGSFLAGNHTELGLQAFVDMMFSSHISIRGKPELPLIVGNQFFLGKWLKRLIGAGDLDGAFNVIKYMEKKGIMGSAVQVNGLIGAWLRSETAENVGRAEDLAWAMIQSRLVFVKLRQREALLEWPMKLSIADSDQSPGLRFVPKATLETFCLMAENYRRRGLYKEMERLWAAFGEAEIATNSFMMNQLIESFIQNGEAEKATDFYRSMTQEHHIRPDAYTFLALYKSLSVNRLLVKYDELVEQDIVMARQFFRDMVHYPWQFDSETIYEQLPRSILHSFLKLGDYGGLLAACRAMQKLFDFAPSEALLVELAAGSTALRSPNRRNTKLLLEASRLIEILLEQRHAALELDGRSLQSLAAKDKARELGLVLEQLILRKAQVREEELRPLYETAAREMGVDQVVISSIPQEIAKHRKIK</sequence>
<organism evidence="6 7">
    <name type="scientific">Phialemonium thermophilum</name>
    <dbReference type="NCBI Taxonomy" id="223376"/>
    <lineage>
        <taxon>Eukaryota</taxon>
        <taxon>Fungi</taxon>
        <taxon>Dikarya</taxon>
        <taxon>Ascomycota</taxon>
        <taxon>Pezizomycotina</taxon>
        <taxon>Sordariomycetes</taxon>
        <taxon>Sordariomycetidae</taxon>
        <taxon>Cephalothecales</taxon>
        <taxon>Cephalothecaceae</taxon>
        <taxon>Phialemonium</taxon>
    </lineage>
</organism>
<dbReference type="EMBL" id="JAZHXJ010000013">
    <property type="protein sequence ID" value="KAL1882707.1"/>
    <property type="molecule type" value="Genomic_DNA"/>
</dbReference>
<evidence type="ECO:0000313" key="6">
    <source>
        <dbReference type="EMBL" id="KAL1882707.1"/>
    </source>
</evidence>
<feature type="coiled-coil region" evidence="5">
    <location>
        <begin position="88"/>
        <end position="119"/>
    </location>
</feature>
<evidence type="ECO:0008006" key="8">
    <source>
        <dbReference type="Google" id="ProtNLM"/>
    </source>
</evidence>
<dbReference type="NCBIfam" id="TIGR00756">
    <property type="entry name" value="PPR"/>
    <property type="match status" value="1"/>
</dbReference>
<protein>
    <recommendedName>
        <fullName evidence="8">Pentatricopeptide repeat-containing protein</fullName>
    </recommendedName>
</protein>
<keyword evidence="5" id="KW-0175">Coiled coil</keyword>
<comment type="subunit">
    <text evidence="4">Binds to mitochondrial small subunit 15S rRNA.</text>
</comment>
<dbReference type="PANTHER" id="PTHR47447:SF23">
    <property type="entry name" value="PENTACOTRIPEPTIDE-REPEAT REGION OF PRORP DOMAIN-CONTAINING PROTEIN"/>
    <property type="match status" value="1"/>
</dbReference>
<keyword evidence="7" id="KW-1185">Reference proteome</keyword>
<proteinExistence type="inferred from homology"/>
<evidence type="ECO:0000256" key="3">
    <source>
        <dbReference type="ARBA" id="ARBA00044493"/>
    </source>
</evidence>
<name>A0ABR3Y320_9PEZI</name>
<dbReference type="InterPro" id="IPR011990">
    <property type="entry name" value="TPR-like_helical_dom_sf"/>
</dbReference>
<evidence type="ECO:0000256" key="5">
    <source>
        <dbReference type="SAM" id="Coils"/>
    </source>
</evidence>